<dbReference type="Proteomes" id="UP000248214">
    <property type="component" value="Unassembled WGS sequence"/>
</dbReference>
<keyword evidence="1" id="KW-0812">Transmembrane</keyword>
<dbReference type="EMBL" id="PDOD01000006">
    <property type="protein sequence ID" value="PYZ91624.1"/>
    <property type="molecule type" value="Genomic_DNA"/>
</dbReference>
<evidence type="ECO:0000313" key="3">
    <source>
        <dbReference type="Proteomes" id="UP000248214"/>
    </source>
</evidence>
<name>A0A323TAP5_9BACI</name>
<evidence type="ECO:0000313" key="2">
    <source>
        <dbReference type="EMBL" id="PYZ91624.1"/>
    </source>
</evidence>
<accession>A0A323TAP5</accession>
<comment type="caution">
    <text evidence="2">The sequence shown here is derived from an EMBL/GenBank/DDBJ whole genome shotgun (WGS) entry which is preliminary data.</text>
</comment>
<keyword evidence="1" id="KW-1133">Transmembrane helix</keyword>
<dbReference type="RefSeq" id="WP_110611849.1">
    <property type="nucleotide sequence ID" value="NZ_PDOD01000006.1"/>
</dbReference>
<proteinExistence type="predicted"/>
<dbReference type="OrthoDB" id="2967686at2"/>
<dbReference type="AlphaFoldDB" id="A0A323TAP5"/>
<reference evidence="2 3" key="1">
    <citation type="submission" date="2017-10" db="EMBL/GenBank/DDBJ databases">
        <title>Bacillus sp. nov., a halophilic bacterium isolated from a Keqin Lake.</title>
        <authorList>
            <person name="Wang H."/>
        </authorList>
    </citation>
    <scope>NUCLEOTIDE SEQUENCE [LARGE SCALE GENOMIC DNA]</scope>
    <source>
        <strain evidence="2 3">KQ-12</strain>
    </source>
</reference>
<protein>
    <submittedName>
        <fullName evidence="2">Uncharacterized protein</fullName>
    </submittedName>
</protein>
<feature type="transmembrane region" description="Helical" evidence="1">
    <location>
        <begin position="12"/>
        <end position="29"/>
    </location>
</feature>
<feature type="transmembrane region" description="Helical" evidence="1">
    <location>
        <begin position="35"/>
        <end position="55"/>
    </location>
</feature>
<keyword evidence="1" id="KW-0472">Membrane</keyword>
<keyword evidence="3" id="KW-1185">Reference proteome</keyword>
<organism evidence="2 3">
    <name type="scientific">Salipaludibacillus keqinensis</name>
    <dbReference type="NCBI Taxonomy" id="2045207"/>
    <lineage>
        <taxon>Bacteria</taxon>
        <taxon>Bacillati</taxon>
        <taxon>Bacillota</taxon>
        <taxon>Bacilli</taxon>
        <taxon>Bacillales</taxon>
        <taxon>Bacillaceae</taxon>
    </lineage>
</organism>
<evidence type="ECO:0000256" key="1">
    <source>
        <dbReference type="SAM" id="Phobius"/>
    </source>
</evidence>
<sequence length="179" mass="20825">MVRHSSPFSGRYSRYVLSILIFAVLTPIIMWESNIMYSVISIVIAALLTVGYDVLTRQIAIRKAEKMVNEQSSLIVHAVKRSSERKGYLVLTDRFVVFVPLWKKIKTVLDTEQVVRHEFDGQLIEITVRFPNKHRTFRFFVSSPEKVKLMLDAKSGESLPYKYDKMEKNKTDKKHRTAD</sequence>
<gene>
    <name evidence="2" type="ORF">CR194_18500</name>
</gene>